<feature type="compositionally biased region" description="Polar residues" evidence="1">
    <location>
        <begin position="35"/>
        <end position="57"/>
    </location>
</feature>
<evidence type="ECO:0000256" key="1">
    <source>
        <dbReference type="SAM" id="MobiDB-lite"/>
    </source>
</evidence>
<dbReference type="EMBL" id="CYZT01000763">
    <property type="protein sequence ID" value="CUQ20028.1"/>
    <property type="molecule type" value="Genomic_DNA"/>
</dbReference>
<protein>
    <submittedName>
        <fullName evidence="2">Uncharacterized protein</fullName>
    </submittedName>
</protein>
<reference evidence="2 3" key="1">
    <citation type="submission" date="2015-09" db="EMBL/GenBank/DDBJ databases">
        <authorList>
            <consortium name="Pathogen Informatics"/>
        </authorList>
    </citation>
    <scope>NUCLEOTIDE SEQUENCE [LARGE SCALE GENOMIC DNA]</scope>
    <source>
        <strain evidence="2 3">2789STDY5608854</strain>
    </source>
</reference>
<feature type="region of interest" description="Disordered" evidence="1">
    <location>
        <begin position="1"/>
        <end position="65"/>
    </location>
</feature>
<evidence type="ECO:0000313" key="3">
    <source>
        <dbReference type="Proteomes" id="UP000095746"/>
    </source>
</evidence>
<evidence type="ECO:0000313" key="2">
    <source>
        <dbReference type="EMBL" id="CUQ20028.1"/>
    </source>
</evidence>
<dbReference type="AlphaFoldDB" id="A0A174UJ30"/>
<proteinExistence type="predicted"/>
<dbReference type="Proteomes" id="UP000095746">
    <property type="component" value="Unassembled WGS sequence"/>
</dbReference>
<gene>
    <name evidence="2" type="ORF">ERS852411_04098</name>
</gene>
<sequence>MVWSTTSPSGVRVMTQDRASRSTRGLREQMPLDSSRGSMGTTWSAKYTEVPRSQASRSRAEPGRT</sequence>
<accession>A0A174UJ30</accession>
<name>A0A174UJ30_FLAPL</name>
<organism evidence="2 3">
    <name type="scientific">Flavonifractor plautii</name>
    <name type="common">Fusobacterium plautii</name>
    <dbReference type="NCBI Taxonomy" id="292800"/>
    <lineage>
        <taxon>Bacteria</taxon>
        <taxon>Bacillati</taxon>
        <taxon>Bacillota</taxon>
        <taxon>Clostridia</taxon>
        <taxon>Eubacteriales</taxon>
        <taxon>Oscillospiraceae</taxon>
        <taxon>Flavonifractor</taxon>
    </lineage>
</organism>